<evidence type="ECO:0000313" key="7">
    <source>
        <dbReference type="EMBL" id="NVN30653.1"/>
    </source>
</evidence>
<dbReference type="Pfam" id="PF00160">
    <property type="entry name" value="Pro_isomerase"/>
    <property type="match status" value="1"/>
</dbReference>
<evidence type="ECO:0000313" key="6">
    <source>
        <dbReference type="EMBL" id="MBB3174529.1"/>
    </source>
</evidence>
<keyword evidence="8" id="KW-1185">Reference proteome</keyword>
<evidence type="ECO:0000313" key="8">
    <source>
        <dbReference type="Proteomes" id="UP000557688"/>
    </source>
</evidence>
<comment type="caution">
    <text evidence="6">The sequence shown here is derived from an EMBL/GenBank/DDBJ whole genome shotgun (WGS) entry which is preliminary data.</text>
</comment>
<organism evidence="6 8">
    <name type="scientific">Endobacter medicaginis</name>
    <dbReference type="NCBI Taxonomy" id="1181271"/>
    <lineage>
        <taxon>Bacteria</taxon>
        <taxon>Pseudomonadati</taxon>
        <taxon>Pseudomonadota</taxon>
        <taxon>Alphaproteobacteria</taxon>
        <taxon>Acetobacterales</taxon>
        <taxon>Acetobacteraceae</taxon>
        <taxon>Endobacter</taxon>
    </lineage>
</organism>
<keyword evidence="2" id="KW-0697">Rotamase</keyword>
<dbReference type="Gene3D" id="2.40.100.10">
    <property type="entry name" value="Cyclophilin-like"/>
    <property type="match status" value="1"/>
</dbReference>
<dbReference type="SUPFAM" id="SSF50891">
    <property type="entry name" value="Cyclophilin-like"/>
    <property type="match status" value="1"/>
</dbReference>
<dbReference type="EMBL" id="JACHXV010000008">
    <property type="protein sequence ID" value="MBB3174529.1"/>
    <property type="molecule type" value="Genomic_DNA"/>
</dbReference>
<dbReference type="InterPro" id="IPR002130">
    <property type="entry name" value="Cyclophilin-type_PPIase_dom"/>
</dbReference>
<evidence type="ECO:0000256" key="1">
    <source>
        <dbReference type="ARBA" id="ARBA00013194"/>
    </source>
</evidence>
<feature type="domain" description="PPIase cyclophilin-type" evidence="5">
    <location>
        <begin position="53"/>
        <end position="245"/>
    </location>
</feature>
<feature type="chain" id="PRO_5033643865" description="peptidylprolyl isomerase" evidence="4">
    <location>
        <begin position="20"/>
        <end position="300"/>
    </location>
</feature>
<evidence type="ECO:0000256" key="4">
    <source>
        <dbReference type="SAM" id="SignalP"/>
    </source>
</evidence>
<dbReference type="EMBL" id="JABXXQ010000192">
    <property type="protein sequence ID" value="NVN30653.1"/>
    <property type="molecule type" value="Genomic_DNA"/>
</dbReference>
<dbReference type="InterPro" id="IPR029000">
    <property type="entry name" value="Cyclophilin-like_dom_sf"/>
</dbReference>
<dbReference type="PROSITE" id="PS50072">
    <property type="entry name" value="CSA_PPIASE_2"/>
    <property type="match status" value="1"/>
</dbReference>
<dbReference type="EC" id="5.2.1.8" evidence="1"/>
<dbReference type="Proteomes" id="UP000565205">
    <property type="component" value="Unassembled WGS sequence"/>
</dbReference>
<gene>
    <name evidence="6" type="ORF">FHR90_002370</name>
    <name evidence="7" type="ORF">HUK83_09965</name>
</gene>
<sequence length="300" mass="31773">MRLGRLAVALCGLAGPAQAASEPSLQAILDHAPAADWRRIDPARSLYLTVDGGPVVIELAPDFAPRAVANILRLARSGYFDTAAVVRVQDNYVVQWADPAAEDPHPSKDEHPRPLGDAAVTLPMEVDRPASGLEITDLPDADPYASRVGLSDGFPIAGTAGRVGLAHCYGMVGVGRDTAPDSGNGSELYAVIGQSPRALDGNVTLVGRVVWGMERLSSLKRGTGPLGFYTDRSMDVPVGPVRIGSDVPVAARLDLRALRTDSASYRAVLAYERGPRSAWFVHMPGHVGLCEMPLPVRKAS</sequence>
<dbReference type="AlphaFoldDB" id="A0A839V4T0"/>
<dbReference type="Proteomes" id="UP000557688">
    <property type="component" value="Unassembled WGS sequence"/>
</dbReference>
<proteinExistence type="predicted"/>
<evidence type="ECO:0000256" key="2">
    <source>
        <dbReference type="ARBA" id="ARBA00023110"/>
    </source>
</evidence>
<dbReference type="GO" id="GO:0003755">
    <property type="term" value="F:peptidyl-prolyl cis-trans isomerase activity"/>
    <property type="evidence" value="ECO:0007669"/>
    <property type="project" value="UniProtKB-KW"/>
</dbReference>
<keyword evidence="3 6" id="KW-0413">Isomerase</keyword>
<dbReference type="PANTHER" id="PTHR43246">
    <property type="entry name" value="PEPTIDYL-PROLYL CIS-TRANS ISOMERASE CYP38, CHLOROPLASTIC"/>
    <property type="match status" value="1"/>
</dbReference>
<evidence type="ECO:0000313" key="9">
    <source>
        <dbReference type="Proteomes" id="UP000565205"/>
    </source>
</evidence>
<dbReference type="RefSeq" id="WP_176624362.1">
    <property type="nucleotide sequence ID" value="NZ_JABXXQ010000192.1"/>
</dbReference>
<reference evidence="7 9" key="1">
    <citation type="submission" date="2020-06" db="EMBL/GenBank/DDBJ databases">
        <title>Description of novel acetic acid bacteria.</title>
        <authorList>
            <person name="Sombolestani A."/>
        </authorList>
    </citation>
    <scope>NUCLEOTIDE SEQUENCE [LARGE SCALE GENOMIC DNA]</scope>
    <source>
        <strain evidence="7 9">LMG 26838</strain>
    </source>
</reference>
<feature type="signal peptide" evidence="4">
    <location>
        <begin position="1"/>
        <end position="19"/>
    </location>
</feature>
<keyword evidence="4" id="KW-0732">Signal</keyword>
<evidence type="ECO:0000259" key="5">
    <source>
        <dbReference type="PROSITE" id="PS50072"/>
    </source>
</evidence>
<reference evidence="6 8" key="2">
    <citation type="submission" date="2020-08" db="EMBL/GenBank/DDBJ databases">
        <title>Genomic Encyclopedia of Type Strains, Phase III (KMG-III): the genomes of soil and plant-associated and newly described type strains.</title>
        <authorList>
            <person name="Whitman W."/>
        </authorList>
    </citation>
    <scope>NUCLEOTIDE SEQUENCE [LARGE SCALE GENOMIC DNA]</scope>
    <source>
        <strain evidence="6 8">CECT 8088</strain>
    </source>
</reference>
<protein>
    <recommendedName>
        <fullName evidence="1">peptidylprolyl isomerase</fullName>
        <ecNumber evidence="1">5.2.1.8</ecNumber>
    </recommendedName>
</protein>
<evidence type="ECO:0000256" key="3">
    <source>
        <dbReference type="ARBA" id="ARBA00023235"/>
    </source>
</evidence>
<accession>A0A839V4T0</accession>
<name>A0A839V4T0_9PROT</name>
<dbReference type="InterPro" id="IPR044665">
    <property type="entry name" value="E_coli_cyclophilin_A-like"/>
</dbReference>